<keyword evidence="3" id="KW-1185">Reference proteome</keyword>
<name>A0A8X6TBB6_NEPPI</name>
<evidence type="ECO:0000313" key="3">
    <source>
        <dbReference type="Proteomes" id="UP000887013"/>
    </source>
</evidence>
<evidence type="ECO:0000313" key="2">
    <source>
        <dbReference type="EMBL" id="GFS92021.1"/>
    </source>
</evidence>
<comment type="caution">
    <text evidence="2">The sequence shown here is derived from an EMBL/GenBank/DDBJ whole genome shotgun (WGS) entry which is preliminary data.</text>
</comment>
<protein>
    <submittedName>
        <fullName evidence="2">Uncharacterized protein</fullName>
    </submittedName>
</protein>
<sequence>MLQKQIIYFLCKLKTFISRVVCDCWKNGENCTFNAAGGKQCDCYPRFTRVKTGNCVAFSAVYCVSISYRCTS</sequence>
<gene>
    <name evidence="1" type="ORF">NPIL_570671</name>
    <name evidence="2" type="ORF">NPIL_92221</name>
</gene>
<dbReference type="Proteomes" id="UP000887013">
    <property type="component" value="Unassembled WGS sequence"/>
</dbReference>
<dbReference type="AlphaFoldDB" id="A0A8X6TBB6"/>
<accession>A0A8X6TBB6</accession>
<organism evidence="2 3">
    <name type="scientific">Nephila pilipes</name>
    <name type="common">Giant wood spider</name>
    <name type="synonym">Nephila maculata</name>
    <dbReference type="NCBI Taxonomy" id="299642"/>
    <lineage>
        <taxon>Eukaryota</taxon>
        <taxon>Metazoa</taxon>
        <taxon>Ecdysozoa</taxon>
        <taxon>Arthropoda</taxon>
        <taxon>Chelicerata</taxon>
        <taxon>Arachnida</taxon>
        <taxon>Araneae</taxon>
        <taxon>Araneomorphae</taxon>
        <taxon>Entelegynae</taxon>
        <taxon>Araneoidea</taxon>
        <taxon>Nephilidae</taxon>
        <taxon>Nephila</taxon>
    </lineage>
</organism>
<reference evidence="2" key="1">
    <citation type="submission" date="2020-08" db="EMBL/GenBank/DDBJ databases">
        <title>Multicomponent nature underlies the extraordinary mechanical properties of spider dragline silk.</title>
        <authorList>
            <person name="Kono N."/>
            <person name="Nakamura H."/>
            <person name="Mori M."/>
            <person name="Yoshida Y."/>
            <person name="Ohtoshi R."/>
            <person name="Malay A.D."/>
            <person name="Moran D.A.P."/>
            <person name="Tomita M."/>
            <person name="Numata K."/>
            <person name="Arakawa K."/>
        </authorList>
    </citation>
    <scope>NUCLEOTIDE SEQUENCE</scope>
</reference>
<evidence type="ECO:0000313" key="1">
    <source>
        <dbReference type="EMBL" id="GFS30644.1"/>
    </source>
</evidence>
<proteinExistence type="predicted"/>
<dbReference type="EMBL" id="BMAW01041770">
    <property type="protein sequence ID" value="GFS30644.1"/>
    <property type="molecule type" value="Genomic_DNA"/>
</dbReference>
<dbReference type="EMBL" id="BMAW01053644">
    <property type="protein sequence ID" value="GFS92021.1"/>
    <property type="molecule type" value="Genomic_DNA"/>
</dbReference>